<dbReference type="Proteomes" id="UP000605013">
    <property type="component" value="Unassembled WGS sequence"/>
</dbReference>
<gene>
    <name evidence="1" type="ORF">JAO71_02980</name>
</gene>
<accession>A0ABS1WI13</accession>
<dbReference type="InterPro" id="IPR045607">
    <property type="entry name" value="DUF6452"/>
</dbReference>
<keyword evidence="2" id="KW-1185">Reference proteome</keyword>
<evidence type="ECO:0008006" key="3">
    <source>
        <dbReference type="Google" id="ProtNLM"/>
    </source>
</evidence>
<organism evidence="1 2">
    <name type="scientific">Olleya sediminilitoris</name>
    <dbReference type="NCBI Taxonomy" id="2795739"/>
    <lineage>
        <taxon>Bacteria</taxon>
        <taxon>Pseudomonadati</taxon>
        <taxon>Bacteroidota</taxon>
        <taxon>Flavobacteriia</taxon>
        <taxon>Flavobacteriales</taxon>
        <taxon>Flavobacteriaceae</taxon>
    </lineage>
</organism>
<evidence type="ECO:0000313" key="2">
    <source>
        <dbReference type="Proteomes" id="UP000605013"/>
    </source>
</evidence>
<comment type="caution">
    <text evidence="1">The sequence shown here is derived from an EMBL/GenBank/DDBJ whole genome shotgun (WGS) entry which is preliminary data.</text>
</comment>
<dbReference type="RefSeq" id="WP_202998728.1">
    <property type="nucleotide sequence ID" value="NZ_JAEMEF010000002.1"/>
</dbReference>
<name>A0ABS1WI13_9FLAO</name>
<reference evidence="1 2" key="1">
    <citation type="submission" date="2020-12" db="EMBL/GenBank/DDBJ databases">
        <title>Olleya sediminilitoris sp. nov., isolated from a tidal flat.</title>
        <authorList>
            <person name="Park S."/>
            <person name="Yoon J.-H."/>
        </authorList>
    </citation>
    <scope>NUCLEOTIDE SEQUENCE [LARGE SCALE GENOMIC DNA]</scope>
    <source>
        <strain evidence="1 2">YSTF-M6</strain>
    </source>
</reference>
<protein>
    <recommendedName>
        <fullName evidence="3">Lipoprotein</fullName>
    </recommendedName>
</protein>
<dbReference type="Pfam" id="PF20050">
    <property type="entry name" value="DUF6452"/>
    <property type="match status" value="1"/>
</dbReference>
<proteinExistence type="predicted"/>
<evidence type="ECO:0000313" key="1">
    <source>
        <dbReference type="EMBL" id="MBL7558756.1"/>
    </source>
</evidence>
<sequence length="172" mass="19418">MKHLKLYLLLVTTLSFLTCERDDLCPETTPTTPSFVIDFYNNNAQDSRKNVVDIYVIGQDNEEVLTGYNLENVNQLILPLRSDQDSTTFNITSNTVLDDDGNITSGNTDILTITYARKDVYVSRACGYKTTFENVVATIDGGTDGNWVIFTEAANDNLIIEDDTTTHYFFYH</sequence>
<dbReference type="EMBL" id="JAEMEF010000002">
    <property type="protein sequence ID" value="MBL7558756.1"/>
    <property type="molecule type" value="Genomic_DNA"/>
</dbReference>